<evidence type="ECO:0000313" key="7">
    <source>
        <dbReference type="Proteomes" id="UP000443843"/>
    </source>
</evidence>
<dbReference type="InterPro" id="IPR020846">
    <property type="entry name" value="MFS_dom"/>
</dbReference>
<proteinExistence type="predicted"/>
<feature type="transmembrane region" description="Helical" evidence="4">
    <location>
        <begin position="97"/>
        <end position="127"/>
    </location>
</feature>
<evidence type="ECO:0000256" key="4">
    <source>
        <dbReference type="SAM" id="Phobius"/>
    </source>
</evidence>
<organism evidence="6 7">
    <name type="scientific">Pseudooceanicola pacificus</name>
    <dbReference type="NCBI Taxonomy" id="2676438"/>
    <lineage>
        <taxon>Bacteria</taxon>
        <taxon>Pseudomonadati</taxon>
        <taxon>Pseudomonadota</taxon>
        <taxon>Alphaproteobacteria</taxon>
        <taxon>Rhodobacterales</taxon>
        <taxon>Paracoccaceae</taxon>
        <taxon>Pseudooceanicola</taxon>
    </lineage>
</organism>
<dbReference type="RefSeq" id="WP_160383542.1">
    <property type="nucleotide sequence ID" value="NZ_WNXQ01000010.1"/>
</dbReference>
<dbReference type="InterPro" id="IPR036259">
    <property type="entry name" value="MFS_trans_sf"/>
</dbReference>
<keyword evidence="3 4" id="KW-0472">Membrane</keyword>
<keyword evidence="7" id="KW-1185">Reference proteome</keyword>
<feature type="transmembrane region" description="Helical" evidence="4">
    <location>
        <begin position="56"/>
        <end position="77"/>
    </location>
</feature>
<feature type="domain" description="Major facilitator superfamily (MFS) profile" evidence="5">
    <location>
        <begin position="23"/>
        <end position="202"/>
    </location>
</feature>
<evidence type="ECO:0000313" key="6">
    <source>
        <dbReference type="EMBL" id="MWB79325.1"/>
    </source>
</evidence>
<feature type="non-terminal residue" evidence="6">
    <location>
        <position position="202"/>
    </location>
</feature>
<keyword evidence="1 4" id="KW-0812">Transmembrane</keyword>
<feature type="transmembrane region" description="Helical" evidence="4">
    <location>
        <begin position="20"/>
        <end position="44"/>
    </location>
</feature>
<reference evidence="6 7" key="1">
    <citation type="submission" date="2019-11" db="EMBL/GenBank/DDBJ databases">
        <title>Pseudooceanicola pacifica sp. nov., isolated from deep-sea sediment of the Pacific Ocean.</title>
        <authorList>
            <person name="Lyu L."/>
        </authorList>
    </citation>
    <scope>NUCLEOTIDE SEQUENCE [LARGE SCALE GENOMIC DNA]</scope>
    <source>
        <strain evidence="6 7">216_PA32_1</strain>
    </source>
</reference>
<dbReference type="PANTHER" id="PTHR43129">
    <property type="entry name" value="FOSMIDOMYCIN RESISTANCE PROTEIN"/>
    <property type="match status" value="1"/>
</dbReference>
<dbReference type="InterPro" id="IPR011701">
    <property type="entry name" value="MFS"/>
</dbReference>
<dbReference type="Proteomes" id="UP000443843">
    <property type="component" value="Unassembled WGS sequence"/>
</dbReference>
<keyword evidence="2 4" id="KW-1133">Transmembrane helix</keyword>
<dbReference type="GO" id="GO:0005886">
    <property type="term" value="C:plasma membrane"/>
    <property type="evidence" value="ECO:0007669"/>
    <property type="project" value="TreeGrafter"/>
</dbReference>
<comment type="caution">
    <text evidence="6">The sequence shown here is derived from an EMBL/GenBank/DDBJ whole genome shotgun (WGS) entry which is preliminary data.</text>
</comment>
<sequence length="202" mass="21005">MTDTTLAPARPAADPDSRAHVAILLAVSLCHMLNDVMQSLLAAIYPMLKAEFALDFWQIGLLTMVFQVTASLLQPVVGLVTDRRPMPWSLPLAMGSTLAGLLVLAVAPVYGLLICGAGMIGIGSAVFHPEASRVARAAAGGRFGTAQSVFQVGGNFGSAAGPLLAAFVVLPLGRGSVAWFALVALAAMLILTAVSRWHSRAQ</sequence>
<dbReference type="EMBL" id="WNXQ01000010">
    <property type="protein sequence ID" value="MWB79325.1"/>
    <property type="molecule type" value="Genomic_DNA"/>
</dbReference>
<dbReference type="Pfam" id="PF07690">
    <property type="entry name" value="MFS_1"/>
    <property type="match status" value="1"/>
</dbReference>
<evidence type="ECO:0000256" key="1">
    <source>
        <dbReference type="ARBA" id="ARBA00022692"/>
    </source>
</evidence>
<protein>
    <submittedName>
        <fullName evidence="6">MFS transporter</fullName>
    </submittedName>
</protein>
<dbReference type="AlphaFoldDB" id="A0A844W858"/>
<dbReference type="PANTHER" id="PTHR43129:SF1">
    <property type="entry name" value="FOSMIDOMYCIN RESISTANCE PROTEIN"/>
    <property type="match status" value="1"/>
</dbReference>
<gene>
    <name evidence="6" type="ORF">GLS40_14895</name>
</gene>
<dbReference type="GO" id="GO:0022857">
    <property type="term" value="F:transmembrane transporter activity"/>
    <property type="evidence" value="ECO:0007669"/>
    <property type="project" value="InterPro"/>
</dbReference>
<dbReference type="Gene3D" id="1.20.1250.20">
    <property type="entry name" value="MFS general substrate transporter like domains"/>
    <property type="match status" value="1"/>
</dbReference>
<feature type="transmembrane region" description="Helical" evidence="4">
    <location>
        <begin position="176"/>
        <end position="194"/>
    </location>
</feature>
<name>A0A844W858_9RHOB</name>
<evidence type="ECO:0000256" key="3">
    <source>
        <dbReference type="ARBA" id="ARBA00023136"/>
    </source>
</evidence>
<dbReference type="PROSITE" id="PS50850">
    <property type="entry name" value="MFS"/>
    <property type="match status" value="1"/>
</dbReference>
<dbReference type="SUPFAM" id="SSF103473">
    <property type="entry name" value="MFS general substrate transporter"/>
    <property type="match status" value="1"/>
</dbReference>
<evidence type="ECO:0000259" key="5">
    <source>
        <dbReference type="PROSITE" id="PS50850"/>
    </source>
</evidence>
<feature type="transmembrane region" description="Helical" evidence="4">
    <location>
        <begin position="148"/>
        <end position="170"/>
    </location>
</feature>
<accession>A0A844W858</accession>
<evidence type="ECO:0000256" key="2">
    <source>
        <dbReference type="ARBA" id="ARBA00022989"/>
    </source>
</evidence>